<evidence type="ECO:0000256" key="1">
    <source>
        <dbReference type="SAM" id="MobiDB-lite"/>
    </source>
</evidence>
<evidence type="ECO:0000313" key="3">
    <source>
        <dbReference type="EMBL" id="CAJ0783714.1"/>
    </source>
</evidence>
<dbReference type="InterPro" id="IPR011989">
    <property type="entry name" value="ARM-like"/>
</dbReference>
<dbReference type="InterPro" id="IPR025139">
    <property type="entry name" value="DUF4062"/>
</dbReference>
<evidence type="ECO:0000313" key="4">
    <source>
        <dbReference type="Proteomes" id="UP001189813"/>
    </source>
</evidence>
<dbReference type="Pfam" id="PF13271">
    <property type="entry name" value="DUF4062"/>
    <property type="match status" value="1"/>
</dbReference>
<feature type="domain" description="DUF4062" evidence="2">
    <location>
        <begin position="13"/>
        <end position="104"/>
    </location>
</feature>
<comment type="caution">
    <text evidence="3">The sequence shown here is derived from an EMBL/GenBank/DDBJ whole genome shotgun (WGS) entry which is preliminary data.</text>
</comment>
<sequence>MGGSMAESRKIIKVFLASPGDVVDERKLAKVAVDEVNQLVAEDYGYQLELVGWEDTTAAAGRPQALINTELERCELFVGIMWKRWGTPPDKNGRFTSGFEEEFRLSVDRYKKDGKPDISLFFKDIDPELTRDPGPGLQRVLDFKQEITDGKEILYETFSESDSFEKRLRRCLVSYLKRLRDAERSASTSVSNAPLEHGGQRANEKEKGSPQSSLSNESGHFLREFLSKVEKGENSKQSARDVARFRLLGTTVGSQENDDSVLGVHDCNLLFSIDPTNEFGETELRALLRAGLEHFSGESAPVWCWLKALGGLKSDELLYRSIIGRSGGRNAAALNAMRLLGERISARQLENRSMFVDAWLSSSSAVKQAALAYLGEYGVGADIDLIRAEYDINDYQTRKSAAEAIVRINLRESRDLAIRSLYELQPTSTDKSLVDSLFRNPESIPRELLIEGVNHSDVHVRTAAVSGARRLGLLTVELAQKLLTDADVAVRLLGLEALVDAGLPVADEQAKSTLVNGVRQPGLLGLGGGAAISYFEKYRRYYSMSQSPADLERLAASPDIIFDGHPYFALVSKRFSKYGRELRQAIDDGFENFIESRIQMMEKVFGEGSESFAKLRNLKKSLVSEFMDLGISLLCEKSQSEDIARVRNALRAEGKGGDFRRDLIEFLGRHGEWSDIRLIVENSDLSDYSTRSLLSQARSEKYLVCADAILSISRGRFADVVQIEMGGDLLAALIAKSKDKDFKSLSDEAIFSFLNSKDDSVRRVAALKLIRVSPRSRVILILDRYLNSGDTWYYNVVHWLDMSISLPRDRVHLAVDKLLTGN</sequence>
<dbReference type="InterPro" id="IPR016024">
    <property type="entry name" value="ARM-type_fold"/>
</dbReference>
<reference evidence="3 4" key="1">
    <citation type="submission" date="2023-07" db="EMBL/GenBank/DDBJ databases">
        <authorList>
            <person name="Peeters C."/>
        </authorList>
    </citation>
    <scope>NUCLEOTIDE SEQUENCE [LARGE SCALE GENOMIC DNA]</scope>
    <source>
        <strain evidence="3 4">LMG 19083</strain>
    </source>
</reference>
<dbReference type="Gene3D" id="1.25.10.10">
    <property type="entry name" value="Leucine-rich Repeat Variant"/>
    <property type="match status" value="1"/>
</dbReference>
<feature type="compositionally biased region" description="Basic and acidic residues" evidence="1">
    <location>
        <begin position="198"/>
        <end position="208"/>
    </location>
</feature>
<dbReference type="Proteomes" id="UP001189813">
    <property type="component" value="Unassembled WGS sequence"/>
</dbReference>
<accession>A0ABM9J5Y2</accession>
<protein>
    <recommendedName>
        <fullName evidence="2">DUF4062 domain-containing protein</fullName>
    </recommendedName>
</protein>
<name>A0ABM9J5Y2_9RALS</name>
<proteinExistence type="predicted"/>
<gene>
    <name evidence="3" type="ORF">LMG19083_01076</name>
</gene>
<dbReference type="EMBL" id="CATZBU010000002">
    <property type="protein sequence ID" value="CAJ0783714.1"/>
    <property type="molecule type" value="Genomic_DNA"/>
</dbReference>
<evidence type="ECO:0000259" key="2">
    <source>
        <dbReference type="Pfam" id="PF13271"/>
    </source>
</evidence>
<feature type="region of interest" description="Disordered" evidence="1">
    <location>
        <begin position="186"/>
        <end position="216"/>
    </location>
</feature>
<organism evidence="3 4">
    <name type="scientific">Ralstonia psammae</name>
    <dbReference type="NCBI Taxonomy" id="3058598"/>
    <lineage>
        <taxon>Bacteria</taxon>
        <taxon>Pseudomonadati</taxon>
        <taxon>Pseudomonadota</taxon>
        <taxon>Betaproteobacteria</taxon>
        <taxon>Burkholderiales</taxon>
        <taxon>Burkholderiaceae</taxon>
        <taxon>Ralstonia</taxon>
    </lineage>
</organism>
<dbReference type="SUPFAM" id="SSF48371">
    <property type="entry name" value="ARM repeat"/>
    <property type="match status" value="1"/>
</dbReference>
<keyword evidence="4" id="KW-1185">Reference proteome</keyword>